<dbReference type="PANTHER" id="PTHR30273:SF2">
    <property type="entry name" value="PROTEIN FECR"/>
    <property type="match status" value="1"/>
</dbReference>
<comment type="caution">
    <text evidence="3">The sequence shown here is derived from an EMBL/GenBank/DDBJ whole genome shotgun (WGS) entry which is preliminary data.</text>
</comment>
<evidence type="ECO:0000313" key="4">
    <source>
        <dbReference type="Proteomes" id="UP000549250"/>
    </source>
</evidence>
<feature type="domain" description="FecR protein" evidence="1">
    <location>
        <begin position="157"/>
        <end position="252"/>
    </location>
</feature>
<evidence type="ECO:0000259" key="1">
    <source>
        <dbReference type="Pfam" id="PF04773"/>
    </source>
</evidence>
<organism evidence="3 4">
    <name type="scientific">Azomonas macrocytogenes</name>
    <name type="common">Azotobacter macrocytogenes</name>
    <dbReference type="NCBI Taxonomy" id="69962"/>
    <lineage>
        <taxon>Bacteria</taxon>
        <taxon>Pseudomonadati</taxon>
        <taxon>Pseudomonadota</taxon>
        <taxon>Gammaproteobacteria</taxon>
        <taxon>Pseudomonadales</taxon>
        <taxon>Pseudomonadaceae</taxon>
        <taxon>Azomonas</taxon>
    </lineage>
</organism>
<reference evidence="3 4" key="1">
    <citation type="submission" date="2020-08" db="EMBL/GenBank/DDBJ databases">
        <title>Genomic Encyclopedia of Type Strains, Phase III (KMG-III): the genomes of soil and plant-associated and newly described type strains.</title>
        <authorList>
            <person name="Whitman W."/>
        </authorList>
    </citation>
    <scope>NUCLEOTIDE SEQUENCE [LARGE SCALE GENOMIC DNA]</scope>
    <source>
        <strain evidence="3 4">CECT 4462</strain>
    </source>
</reference>
<dbReference type="PIRSF" id="PIRSF018266">
    <property type="entry name" value="FecR"/>
    <property type="match status" value="1"/>
</dbReference>
<dbReference type="Gene3D" id="2.60.120.1440">
    <property type="match status" value="1"/>
</dbReference>
<evidence type="ECO:0000313" key="3">
    <source>
        <dbReference type="EMBL" id="MBB3102135.1"/>
    </source>
</evidence>
<sequence>MRRADSPADRRANGYFPALGGALRGRGAVPLLPVALCRRPGRMTTPPSEKLDPRIVKQAIAWHLRLQAGDDSELQRQCEHWRGRHASHERAWQRVCDMQRELGSEFDALPKGAADALETSARRLQRRRTLKLLCLGLLGTGATWTTRESLWQPLLARHRTGTGERRRLRLEDGTELHLNTDTALDLHFDAEQRLIHLYHGEILVVSGADPGAPSRRPLRVRTRHRRFQAIGTRFIVRLNEDATLLSVEQGAVAIDAIPPQRVETGQRYRVTQDEATLLAPPAMDPSAWSQGLIVTRDMRLADFIAEISRYRTGYLGCADSVADLRLSGVYRLEDTDQLLTLLARTLPVDIHYRTRWWVRVEPRG</sequence>
<evidence type="ECO:0000259" key="2">
    <source>
        <dbReference type="Pfam" id="PF16220"/>
    </source>
</evidence>
<dbReference type="Pfam" id="PF04773">
    <property type="entry name" value="FecR"/>
    <property type="match status" value="1"/>
</dbReference>
<dbReference type="InterPro" id="IPR012373">
    <property type="entry name" value="Ferrdict_sens_TM"/>
</dbReference>
<gene>
    <name evidence="3" type="ORF">FHR87_000495</name>
</gene>
<dbReference type="EMBL" id="JACHXI010000001">
    <property type="protein sequence ID" value="MBB3102135.1"/>
    <property type="molecule type" value="Genomic_DNA"/>
</dbReference>
<dbReference type="InterPro" id="IPR006860">
    <property type="entry name" value="FecR"/>
</dbReference>
<feature type="domain" description="FecR N-terminal" evidence="2">
    <location>
        <begin position="57"/>
        <end position="97"/>
    </location>
</feature>
<keyword evidence="4" id="KW-1185">Reference proteome</keyword>
<dbReference type="GO" id="GO:0016989">
    <property type="term" value="F:sigma factor antagonist activity"/>
    <property type="evidence" value="ECO:0007669"/>
    <property type="project" value="TreeGrafter"/>
</dbReference>
<dbReference type="PANTHER" id="PTHR30273">
    <property type="entry name" value="PERIPLASMIC SIGNAL SENSOR AND SIGMA FACTOR ACTIVATOR FECR-RELATED"/>
    <property type="match status" value="1"/>
</dbReference>
<dbReference type="AlphaFoldDB" id="A0A839T2F2"/>
<dbReference type="InterPro" id="IPR032623">
    <property type="entry name" value="FecR_N"/>
</dbReference>
<dbReference type="Pfam" id="PF16220">
    <property type="entry name" value="DUF4880"/>
    <property type="match status" value="1"/>
</dbReference>
<proteinExistence type="predicted"/>
<dbReference type="Proteomes" id="UP000549250">
    <property type="component" value="Unassembled WGS sequence"/>
</dbReference>
<accession>A0A839T2F2</accession>
<protein>
    <submittedName>
        <fullName evidence="3">Ferric-dicitrate binding protein FerR (Iron transport regulator)</fullName>
    </submittedName>
</protein>
<name>A0A839T2F2_AZOMA</name>